<protein>
    <submittedName>
        <fullName evidence="2">PH domain-containing protein</fullName>
    </submittedName>
</protein>
<reference evidence="2" key="1">
    <citation type="submission" date="2016-11" db="UniProtKB">
        <authorList>
            <consortium name="WormBaseParasite"/>
        </authorList>
    </citation>
    <scope>IDENTIFICATION</scope>
    <source>
        <strain evidence="2">KR3021</strain>
    </source>
</reference>
<dbReference type="WBParaSite" id="RSKR_0001119100.1">
    <property type="protein sequence ID" value="RSKR_0001119100.1"/>
    <property type="gene ID" value="RSKR_0001119100"/>
</dbReference>
<organism evidence="1 2">
    <name type="scientific">Rhabditophanes sp. KR3021</name>
    <dbReference type="NCBI Taxonomy" id="114890"/>
    <lineage>
        <taxon>Eukaryota</taxon>
        <taxon>Metazoa</taxon>
        <taxon>Ecdysozoa</taxon>
        <taxon>Nematoda</taxon>
        <taxon>Chromadorea</taxon>
        <taxon>Rhabditida</taxon>
        <taxon>Tylenchina</taxon>
        <taxon>Panagrolaimomorpha</taxon>
        <taxon>Strongyloidoidea</taxon>
        <taxon>Alloionematidae</taxon>
        <taxon>Rhabditophanes</taxon>
    </lineage>
</organism>
<evidence type="ECO:0000313" key="2">
    <source>
        <dbReference type="WBParaSite" id="RSKR_0001119100.1"/>
    </source>
</evidence>
<evidence type="ECO:0000313" key="1">
    <source>
        <dbReference type="Proteomes" id="UP000095286"/>
    </source>
</evidence>
<name>A0AC35UG95_9BILA</name>
<accession>A0AC35UG95</accession>
<dbReference type="Proteomes" id="UP000095286">
    <property type="component" value="Unplaced"/>
</dbReference>
<sequence>MAATQDQDTLNILFRALMEPLNEIKASQKETITNITLLKESLEGKIAEIDKKNSKRYQILKNNIEDKFDASGKVIQNILLHQEKVIKQLGFHESSEQISNVINIMNDSFKQCMEIMVDLQNDSQKNKEHTCEWKESMEEFRSILRHNTTEMEKVVAESRRVVNSQADITQKMSNVALKGDNHEHRASQRHDRATKDNELVQMRNENVDPMPHRDSFVTYNERKHYGSIEPTATFKIDFDKERKNEDNLFSPVKTTNIFNQETKPNQRTTLSSPIKLSTARVNVKGKKNIANKYDSMFDGIISLMSTGNIYSIIVENSKSPSQYFTSKLTDIRKSDLGIVTHKEEKKLIKISGESFKANIHEVPEKLAFVFDSQDICKQFVDKCLSFY</sequence>
<proteinExistence type="predicted"/>